<evidence type="ECO:0000256" key="1">
    <source>
        <dbReference type="SAM" id="MobiDB-lite"/>
    </source>
</evidence>
<sequence>MDDEDPSSKCVYITQSWTDNDNQLESANDPSWDIDANVDNEDADAHVAHEEASEVEEHLDAMNAVDEIGIKENIRVYEPDEESKSNDLEDYESSSESGDDDLEPVVPEASHLEQECKCLKVLHPSKRLVPVPIGPALPCRDVPVQSARYCRLMLMFFKPWRHAHNLRSAGESWANAFDHHTVDRDCKFDAVMNNMQIMHECNDSRQRHLRQGHQNRRFRSAGGLNDGAMVEADDLAWDEPMTEVLNYRLTATALECIDLADRHHIFTRVGPSGMAPEQHASEKSVDATDGLEDVWRDEYTSRKTAARQRMSLTAQTQAQSVTAPSTCVIMPDGLIWSVEQLLHATVMYLDSPAHSAGGADNVQWDSARAFRIIAEQAVQPHLHGDDAHLHALQMYMGGPGSMGKSTVINALLPLILAELTVLEQLLIAQVYPWVYVFKLFPKLRGYRPLEESLQRAMRGTLQQNNPRYYGDIIISDERLAMLPEDDVPIEVETIIEALRISPQTQAMFGQQEGDEEAGADEPGVVPLVVSGSVDMDLSRMTSSEIMHFITANIPAYLPGLEDPASLSAIPKDKEVAYNRPPDPASEDYENTLHDFELQVAQTEQIHSCCVGRCLKYDKGGLRSVLINARCNNDIKLLTNGEETRSVAFYVLAYAGKKHLKPEYKHEVREQQRLLLFHLVNTVNREQELAGPLVVSYLMGWGDSKRSHLYIPVYWSSFVGALCRQHPELHTLSRIHRDGVMRAAAMRPAELKQDTVKVQTEQLEVNRVEVLETADQEDILESFATEVTTKLQPNNYRFCGDALSNLNMFDFFKDTYEADMARDLRRVQQHKEVQEGSCRRGRPANERVPYLAEHPQHGKKMRIPWRDLRTDLKGENETWSAAFDAFLATCGDEIKFILSGIQYFYECSVAATLDRSEDDADQNAHVRQWVDPHGDGENDGDLGYDLLDDDELTEKGLKALKASQVLWREFLHGCHALETAKLVKVFNAECHHGWEIRSNHAFQASNGEDVARLLQWKAQMERDIVT</sequence>
<reference evidence="3 4" key="1">
    <citation type="journal article" date="2012" name="Proc. Natl. Acad. Sci. U.S.A.">
        <title>Comparative genomics of Ceriporiopsis subvermispora and Phanerochaete chrysosporium provide insight into selective ligninolysis.</title>
        <authorList>
            <person name="Fernandez-Fueyo E."/>
            <person name="Ruiz-Duenas F.J."/>
            <person name="Ferreira P."/>
            <person name="Floudas D."/>
            <person name="Hibbett D.S."/>
            <person name="Canessa P."/>
            <person name="Larrondo L.F."/>
            <person name="James T.Y."/>
            <person name="Seelenfreund D."/>
            <person name="Lobos S."/>
            <person name="Polanco R."/>
            <person name="Tello M."/>
            <person name="Honda Y."/>
            <person name="Watanabe T."/>
            <person name="Watanabe T."/>
            <person name="Ryu J.S."/>
            <person name="Kubicek C.P."/>
            <person name="Schmoll M."/>
            <person name="Gaskell J."/>
            <person name="Hammel K.E."/>
            <person name="St John F.J."/>
            <person name="Vanden Wymelenberg A."/>
            <person name="Sabat G."/>
            <person name="Splinter BonDurant S."/>
            <person name="Syed K."/>
            <person name="Yadav J.S."/>
            <person name="Doddapaneni H."/>
            <person name="Subramanian V."/>
            <person name="Lavin J.L."/>
            <person name="Oguiza J.A."/>
            <person name="Perez G."/>
            <person name="Pisabarro A.G."/>
            <person name="Ramirez L."/>
            <person name="Santoyo F."/>
            <person name="Master E."/>
            <person name="Coutinho P.M."/>
            <person name="Henrissat B."/>
            <person name="Lombard V."/>
            <person name="Magnuson J.K."/>
            <person name="Kuees U."/>
            <person name="Hori C."/>
            <person name="Igarashi K."/>
            <person name="Samejima M."/>
            <person name="Held B.W."/>
            <person name="Barry K.W."/>
            <person name="LaButti K.M."/>
            <person name="Lapidus A."/>
            <person name="Lindquist E.A."/>
            <person name="Lucas S.M."/>
            <person name="Riley R."/>
            <person name="Salamov A.A."/>
            <person name="Hoffmeister D."/>
            <person name="Schwenk D."/>
            <person name="Hadar Y."/>
            <person name="Yarden O."/>
            <person name="de Vries R.P."/>
            <person name="Wiebenga A."/>
            <person name="Stenlid J."/>
            <person name="Eastwood D."/>
            <person name="Grigoriev I.V."/>
            <person name="Berka R.M."/>
            <person name="Blanchette R.A."/>
            <person name="Kersten P."/>
            <person name="Martinez A.T."/>
            <person name="Vicuna R."/>
            <person name="Cullen D."/>
        </authorList>
    </citation>
    <scope>NUCLEOTIDE SEQUENCE [LARGE SCALE GENOMIC DNA]</scope>
    <source>
        <strain evidence="3 4">B</strain>
    </source>
</reference>
<dbReference type="OrthoDB" id="3050185at2759"/>
<dbReference type="STRING" id="914234.M2PWN8"/>
<evidence type="ECO:0000259" key="2">
    <source>
        <dbReference type="Pfam" id="PF20209"/>
    </source>
</evidence>
<organism evidence="3 4">
    <name type="scientific">Ceriporiopsis subvermispora (strain B)</name>
    <name type="common">White-rot fungus</name>
    <name type="synonym">Gelatoporia subvermispora</name>
    <dbReference type="NCBI Taxonomy" id="914234"/>
    <lineage>
        <taxon>Eukaryota</taxon>
        <taxon>Fungi</taxon>
        <taxon>Dikarya</taxon>
        <taxon>Basidiomycota</taxon>
        <taxon>Agaricomycotina</taxon>
        <taxon>Agaricomycetes</taxon>
        <taxon>Polyporales</taxon>
        <taxon>Gelatoporiaceae</taxon>
        <taxon>Gelatoporia</taxon>
    </lineage>
</organism>
<dbReference type="HOGENOM" id="CLU_295255_0_0_1"/>
<dbReference type="InterPro" id="IPR046700">
    <property type="entry name" value="DUF6570"/>
</dbReference>
<keyword evidence="4" id="KW-1185">Reference proteome</keyword>
<accession>M2PWN8</accession>
<gene>
    <name evidence="3" type="ORF">CERSUDRAFT_69846</name>
</gene>
<evidence type="ECO:0000313" key="3">
    <source>
        <dbReference type="EMBL" id="EMD41244.1"/>
    </source>
</evidence>
<dbReference type="Proteomes" id="UP000016930">
    <property type="component" value="Unassembled WGS sequence"/>
</dbReference>
<feature type="region of interest" description="Disordered" evidence="1">
    <location>
        <begin position="77"/>
        <end position="104"/>
    </location>
</feature>
<proteinExistence type="predicted"/>
<evidence type="ECO:0000313" key="4">
    <source>
        <dbReference type="Proteomes" id="UP000016930"/>
    </source>
</evidence>
<feature type="compositionally biased region" description="Acidic residues" evidence="1">
    <location>
        <begin position="88"/>
        <end position="103"/>
    </location>
</feature>
<name>M2PWN8_CERS8</name>
<dbReference type="Pfam" id="PF20209">
    <property type="entry name" value="DUF6570"/>
    <property type="match status" value="1"/>
</dbReference>
<dbReference type="EMBL" id="KB445791">
    <property type="protein sequence ID" value="EMD41244.1"/>
    <property type="molecule type" value="Genomic_DNA"/>
</dbReference>
<dbReference type="AlphaFoldDB" id="M2PWN8"/>
<protein>
    <recommendedName>
        <fullName evidence="2">DUF6570 domain-containing protein</fullName>
    </recommendedName>
</protein>
<feature type="domain" description="DUF6570" evidence="2">
    <location>
        <begin position="412"/>
        <end position="460"/>
    </location>
</feature>
<feature type="compositionally biased region" description="Basic and acidic residues" evidence="1">
    <location>
        <begin position="77"/>
        <end position="87"/>
    </location>
</feature>